<keyword evidence="8" id="KW-0560">Oxidoreductase</keyword>
<evidence type="ECO:0000256" key="3">
    <source>
        <dbReference type="ARBA" id="ARBA00004872"/>
    </source>
</evidence>
<feature type="compositionally biased region" description="Basic and acidic residues" evidence="13">
    <location>
        <begin position="420"/>
        <end position="441"/>
    </location>
</feature>
<dbReference type="Pfam" id="PF05721">
    <property type="entry name" value="PhyH"/>
    <property type="match status" value="1"/>
</dbReference>
<dbReference type="SUPFAM" id="SSF51197">
    <property type="entry name" value="Clavaminate synthase-like"/>
    <property type="match status" value="1"/>
</dbReference>
<dbReference type="InterPro" id="IPR047128">
    <property type="entry name" value="PhyH"/>
</dbReference>
<dbReference type="EMBL" id="CAJOBC010001956">
    <property type="protein sequence ID" value="CAF3707828.1"/>
    <property type="molecule type" value="Genomic_DNA"/>
</dbReference>
<dbReference type="Proteomes" id="UP000681722">
    <property type="component" value="Unassembled WGS sequence"/>
</dbReference>
<keyword evidence="18" id="KW-1185">Reference proteome</keyword>
<comment type="cofactor">
    <cofactor evidence="2">
        <name>Fe cation</name>
        <dbReference type="ChEBI" id="CHEBI:24875"/>
    </cofactor>
</comment>
<dbReference type="GO" id="GO:0005777">
    <property type="term" value="C:peroxisome"/>
    <property type="evidence" value="ECO:0007669"/>
    <property type="project" value="UniProtKB-ARBA"/>
</dbReference>
<feature type="region of interest" description="Disordered" evidence="13">
    <location>
        <begin position="604"/>
        <end position="630"/>
    </location>
</feature>
<feature type="region of interest" description="Disordered" evidence="13">
    <location>
        <begin position="326"/>
        <end position="372"/>
    </location>
</feature>
<protein>
    <recommendedName>
        <fullName evidence="10">phytanoyl-CoA dioxygenase</fullName>
        <ecNumber evidence="10">1.14.11.18</ecNumber>
    </recommendedName>
    <alternativeName>
        <fullName evidence="11">Phytanic acid oxidase</fullName>
    </alternativeName>
    <alternativeName>
        <fullName evidence="12">Phytanoyl-CoA alpha-hydroxylase</fullName>
    </alternativeName>
</protein>
<evidence type="ECO:0000256" key="12">
    <source>
        <dbReference type="ARBA" id="ARBA00034924"/>
    </source>
</evidence>
<evidence type="ECO:0000313" key="14">
    <source>
        <dbReference type="EMBL" id="CAF0929606.1"/>
    </source>
</evidence>
<accession>A0A814BMR7</accession>
<comment type="similarity">
    <text evidence="4">Belongs to the PhyH family.</text>
</comment>
<keyword evidence="7" id="KW-0223">Dioxygenase</keyword>
<evidence type="ECO:0000256" key="13">
    <source>
        <dbReference type="SAM" id="MobiDB-lite"/>
    </source>
</evidence>
<keyword evidence="9" id="KW-0408">Iron</keyword>
<dbReference type="GO" id="GO:0046872">
    <property type="term" value="F:metal ion binding"/>
    <property type="evidence" value="ECO:0007669"/>
    <property type="project" value="UniProtKB-KW"/>
</dbReference>
<dbReference type="GO" id="GO:0048244">
    <property type="term" value="F:phytanoyl-CoA dioxygenase activity"/>
    <property type="evidence" value="ECO:0007669"/>
    <property type="project" value="UniProtKB-EC"/>
</dbReference>
<comment type="pathway">
    <text evidence="3">Lipid metabolism; fatty acid metabolism.</text>
</comment>
<dbReference type="FunFam" id="2.60.120.620:FF:000012">
    <property type="entry name" value="Phytanoyl-CoA dioxygenase, peroxisomal"/>
    <property type="match status" value="1"/>
</dbReference>
<feature type="compositionally biased region" description="Basic and acidic residues" evidence="13">
    <location>
        <begin position="359"/>
        <end position="372"/>
    </location>
</feature>
<evidence type="ECO:0000256" key="8">
    <source>
        <dbReference type="ARBA" id="ARBA00023002"/>
    </source>
</evidence>
<dbReference type="EMBL" id="CAJNOK010009023">
    <property type="protein sequence ID" value="CAF1078964.1"/>
    <property type="molecule type" value="Genomic_DNA"/>
</dbReference>
<dbReference type="InterPro" id="IPR008775">
    <property type="entry name" value="Phytyl_CoA_dOase-like"/>
</dbReference>
<gene>
    <name evidence="14" type="ORF">GPM918_LOCUS10109</name>
    <name evidence="15" type="ORF">OVA965_LOCUS18267</name>
    <name evidence="16" type="ORF">SRO942_LOCUS10113</name>
    <name evidence="17" type="ORF">TMI583_LOCUS18280</name>
</gene>
<evidence type="ECO:0000256" key="5">
    <source>
        <dbReference type="ARBA" id="ARBA00022723"/>
    </source>
</evidence>
<organism evidence="14 18">
    <name type="scientific">Didymodactylos carnosus</name>
    <dbReference type="NCBI Taxonomy" id="1234261"/>
    <lineage>
        <taxon>Eukaryota</taxon>
        <taxon>Metazoa</taxon>
        <taxon>Spiralia</taxon>
        <taxon>Gnathifera</taxon>
        <taxon>Rotifera</taxon>
        <taxon>Eurotatoria</taxon>
        <taxon>Bdelloidea</taxon>
        <taxon>Philodinida</taxon>
        <taxon>Philodinidae</taxon>
        <taxon>Didymodactylos</taxon>
    </lineage>
</organism>
<evidence type="ECO:0000256" key="4">
    <source>
        <dbReference type="ARBA" id="ARBA00005830"/>
    </source>
</evidence>
<evidence type="ECO:0000313" key="16">
    <source>
        <dbReference type="EMBL" id="CAF3707828.1"/>
    </source>
</evidence>
<reference evidence="14" key="1">
    <citation type="submission" date="2021-02" db="EMBL/GenBank/DDBJ databases">
        <authorList>
            <person name="Nowell W R."/>
        </authorList>
    </citation>
    <scope>NUCLEOTIDE SEQUENCE</scope>
</reference>
<evidence type="ECO:0000313" key="18">
    <source>
        <dbReference type="Proteomes" id="UP000663829"/>
    </source>
</evidence>
<feature type="region of interest" description="Disordered" evidence="13">
    <location>
        <begin position="411"/>
        <end position="452"/>
    </location>
</feature>
<dbReference type="AlphaFoldDB" id="A0A814BMR7"/>
<evidence type="ECO:0000256" key="2">
    <source>
        <dbReference type="ARBA" id="ARBA00001962"/>
    </source>
</evidence>
<dbReference type="EMBL" id="CAJNOQ010001955">
    <property type="protein sequence ID" value="CAF0929606.1"/>
    <property type="molecule type" value="Genomic_DNA"/>
</dbReference>
<dbReference type="GO" id="GO:0031418">
    <property type="term" value="F:L-ascorbic acid binding"/>
    <property type="evidence" value="ECO:0007669"/>
    <property type="project" value="UniProtKB-KW"/>
</dbReference>
<evidence type="ECO:0000313" key="17">
    <source>
        <dbReference type="EMBL" id="CAF3842341.1"/>
    </source>
</evidence>
<evidence type="ECO:0000256" key="6">
    <source>
        <dbReference type="ARBA" id="ARBA00022896"/>
    </source>
</evidence>
<keyword evidence="5" id="KW-0479">Metal-binding</keyword>
<dbReference type="GO" id="GO:0001561">
    <property type="term" value="P:fatty acid alpha-oxidation"/>
    <property type="evidence" value="ECO:0007669"/>
    <property type="project" value="InterPro"/>
</dbReference>
<proteinExistence type="inferred from homology"/>
<comment type="cofactor">
    <cofactor evidence="1">
        <name>L-ascorbate</name>
        <dbReference type="ChEBI" id="CHEBI:38290"/>
    </cofactor>
</comment>
<evidence type="ECO:0000313" key="15">
    <source>
        <dbReference type="EMBL" id="CAF1078964.1"/>
    </source>
</evidence>
<dbReference type="EMBL" id="CAJOBA010009040">
    <property type="protein sequence ID" value="CAF3842341.1"/>
    <property type="molecule type" value="Genomic_DNA"/>
</dbReference>
<dbReference type="Proteomes" id="UP000663829">
    <property type="component" value="Unassembled WGS sequence"/>
</dbReference>
<dbReference type="PANTHER" id="PTHR21308:SF1">
    <property type="entry name" value="PHYTANOYL-COA DIOXYGENASE, PEROXISOMAL"/>
    <property type="match status" value="1"/>
</dbReference>
<comment type="caution">
    <text evidence="14">The sequence shown here is derived from an EMBL/GenBank/DDBJ whole genome shotgun (WGS) entry which is preliminary data.</text>
</comment>
<evidence type="ECO:0000256" key="11">
    <source>
        <dbReference type="ARBA" id="ARBA00034921"/>
    </source>
</evidence>
<feature type="compositionally biased region" description="Basic and acidic residues" evidence="13">
    <location>
        <begin position="328"/>
        <end position="345"/>
    </location>
</feature>
<dbReference type="Gene3D" id="2.60.120.620">
    <property type="entry name" value="q2cbj1_9rhob like domain"/>
    <property type="match status" value="1"/>
</dbReference>
<dbReference type="Proteomes" id="UP000677228">
    <property type="component" value="Unassembled WGS sequence"/>
</dbReference>
<dbReference type="PANTHER" id="PTHR21308">
    <property type="entry name" value="PHYTANOYL-COA ALPHA-HYDROXYLASE"/>
    <property type="match status" value="1"/>
</dbReference>
<keyword evidence="6" id="KW-0847">Vitamin C</keyword>
<name>A0A814BMR7_9BILA</name>
<dbReference type="OrthoDB" id="2328924at2759"/>
<dbReference type="EC" id="1.14.11.18" evidence="10"/>
<feature type="compositionally biased region" description="Basic and acidic residues" evidence="13">
    <location>
        <begin position="607"/>
        <end position="617"/>
    </location>
</feature>
<sequence length="680" mass="78692">MSAQRLETIGRHIRLSSQYKPAVVESSTQLRYTLDNGCLSLEERQCYEKNGYIVIRNLISKETLDKFRRRFQDVCMGKVKVPGMTVMKDVAISKSEFADGEKAITKLQDFTLDDELFEYCCLPEVVKYIEDFTGPNCMAMHTMLINKPPDPGTKTSRHPLHQDLYYFPFRPADRIVCAWTAMEHIHRENGCLVVLPGSHQGELLVHEYPKWEGGVNKMYHGIQQFDANAPRQHLEMWAGDTVFFHPLLIHGSGINKTSGFRKAISCHYAASECDYIECDAKQDLISKEVLNVFKRKTGVEDAKFEKKSNIEKFKQEAEQWELLDTDGNTDKSLYDRPARSNKSTDEHEESIEQPLANLENDKTKRVILDSDSDENKTKKKVKLFNNDAKEQISLSDHFKEKKEDVQKLFKSQTRMSTNDQYDKSPEEFLQKNNDNNEKNNDEITVNDDEKDFSLEDEKKRALSILDRMTIKQQTAEKLKRTEQVKMVRFDPTKTEHRIYEIESNLPTKKIQNDIETKSILRSPKTTANSLNTIETESIRTHTCDASKLKSMFNKSVQNKDNFQFNFLNNSQVSSSSSPMASFVDIEQPLSFSRSKSKGKHIFGAEHMSNDDETHIENENENENDEKLSTKDNDGVKRTFFFFDIDSRLKEGLESFVRTDDLNELERNWPTKRKEIAEVSK</sequence>
<evidence type="ECO:0000256" key="10">
    <source>
        <dbReference type="ARBA" id="ARBA00034809"/>
    </source>
</evidence>
<evidence type="ECO:0000256" key="7">
    <source>
        <dbReference type="ARBA" id="ARBA00022964"/>
    </source>
</evidence>
<evidence type="ECO:0000256" key="1">
    <source>
        <dbReference type="ARBA" id="ARBA00001961"/>
    </source>
</evidence>
<evidence type="ECO:0000256" key="9">
    <source>
        <dbReference type="ARBA" id="ARBA00023004"/>
    </source>
</evidence>
<dbReference type="Proteomes" id="UP000682733">
    <property type="component" value="Unassembled WGS sequence"/>
</dbReference>